<keyword evidence="3" id="KW-0677">Repeat</keyword>
<feature type="domain" description="C2H2-type" evidence="11">
    <location>
        <begin position="52"/>
        <end position="75"/>
    </location>
</feature>
<dbReference type="InterPro" id="IPR050636">
    <property type="entry name" value="C2H2-ZF_domain-containing"/>
</dbReference>
<dbReference type="Ensembl" id="ENSPMGT00000012668.1">
    <property type="protein sequence ID" value="ENSPMGP00000011876.1"/>
    <property type="gene ID" value="ENSPMGG00000009828.1"/>
</dbReference>
<comment type="subcellular location">
    <subcellularLocation>
        <location evidence="1">Nucleus</location>
    </subcellularLocation>
</comment>
<dbReference type="FunFam" id="3.30.160.60:FF:001009">
    <property type="entry name" value="Zinc finger protein 26"/>
    <property type="match status" value="1"/>
</dbReference>
<name>A0A3B4A5V4_9GOBI</name>
<evidence type="ECO:0000259" key="11">
    <source>
        <dbReference type="PROSITE" id="PS50157"/>
    </source>
</evidence>
<keyword evidence="4 10" id="KW-0863">Zinc-finger</keyword>
<dbReference type="SUPFAM" id="SSF57667">
    <property type="entry name" value="beta-beta-alpha zinc fingers"/>
    <property type="match status" value="1"/>
</dbReference>
<dbReference type="GO" id="GO:0003677">
    <property type="term" value="F:DNA binding"/>
    <property type="evidence" value="ECO:0007669"/>
    <property type="project" value="UniProtKB-KW"/>
</dbReference>
<evidence type="ECO:0000313" key="13">
    <source>
        <dbReference type="Proteomes" id="UP000261520"/>
    </source>
</evidence>
<dbReference type="PANTHER" id="PTHR47772:SF13">
    <property type="entry name" value="GASTRULA ZINC FINGER PROTEIN XLCGF49.1-LIKE-RELATED"/>
    <property type="match status" value="1"/>
</dbReference>
<dbReference type="GO" id="GO:0008270">
    <property type="term" value="F:zinc ion binding"/>
    <property type="evidence" value="ECO:0007669"/>
    <property type="project" value="UniProtKB-KW"/>
</dbReference>
<keyword evidence="5" id="KW-0862">Zinc</keyword>
<dbReference type="PANTHER" id="PTHR47772">
    <property type="entry name" value="ZINC FINGER PROTEIN 200"/>
    <property type="match status" value="1"/>
</dbReference>
<evidence type="ECO:0000256" key="7">
    <source>
        <dbReference type="ARBA" id="ARBA00023125"/>
    </source>
</evidence>
<organism evidence="12 13">
    <name type="scientific">Periophthalmus magnuspinnatus</name>
    <dbReference type="NCBI Taxonomy" id="409849"/>
    <lineage>
        <taxon>Eukaryota</taxon>
        <taxon>Metazoa</taxon>
        <taxon>Chordata</taxon>
        <taxon>Craniata</taxon>
        <taxon>Vertebrata</taxon>
        <taxon>Euteleostomi</taxon>
        <taxon>Actinopterygii</taxon>
        <taxon>Neopterygii</taxon>
        <taxon>Teleostei</taxon>
        <taxon>Neoteleostei</taxon>
        <taxon>Acanthomorphata</taxon>
        <taxon>Gobiaria</taxon>
        <taxon>Gobiiformes</taxon>
        <taxon>Gobioidei</taxon>
        <taxon>Gobiidae</taxon>
        <taxon>Oxudercinae</taxon>
        <taxon>Periophthalmus</taxon>
    </lineage>
</organism>
<dbReference type="STRING" id="409849.ENSPMGP00000011876"/>
<dbReference type="InterPro" id="IPR036236">
    <property type="entry name" value="Znf_C2H2_sf"/>
</dbReference>
<keyword evidence="13" id="KW-1185">Reference proteome</keyword>
<evidence type="ECO:0000256" key="4">
    <source>
        <dbReference type="ARBA" id="ARBA00022771"/>
    </source>
</evidence>
<dbReference type="PROSITE" id="PS00028">
    <property type="entry name" value="ZINC_FINGER_C2H2_1"/>
    <property type="match status" value="2"/>
</dbReference>
<reference evidence="12" key="1">
    <citation type="submission" date="2025-08" db="UniProtKB">
        <authorList>
            <consortium name="Ensembl"/>
        </authorList>
    </citation>
    <scope>IDENTIFICATION</scope>
</reference>
<dbReference type="InterPro" id="IPR013087">
    <property type="entry name" value="Znf_C2H2_type"/>
</dbReference>
<sequence>KTHEAKDLSLHLKLHAAEKEVGEFRCDMCYKSFSQLNLLRRHQESHVGQVVYECTECDKAFAFPHLLEAHQQSHV</sequence>
<evidence type="ECO:0000256" key="10">
    <source>
        <dbReference type="PROSITE-ProRule" id="PRU00042"/>
    </source>
</evidence>
<dbReference type="Proteomes" id="UP000261520">
    <property type="component" value="Unplaced"/>
</dbReference>
<dbReference type="Pfam" id="PF00096">
    <property type="entry name" value="zf-C2H2"/>
    <property type="match status" value="2"/>
</dbReference>
<feature type="domain" description="C2H2-type" evidence="11">
    <location>
        <begin position="24"/>
        <end position="51"/>
    </location>
</feature>
<keyword evidence="6" id="KW-0805">Transcription regulation</keyword>
<dbReference type="GO" id="GO:0005634">
    <property type="term" value="C:nucleus"/>
    <property type="evidence" value="ECO:0007669"/>
    <property type="project" value="UniProtKB-SubCell"/>
</dbReference>
<keyword evidence="7" id="KW-0238">DNA-binding</keyword>
<protein>
    <recommendedName>
        <fullName evidence="11">C2H2-type domain-containing protein</fullName>
    </recommendedName>
</protein>
<evidence type="ECO:0000256" key="9">
    <source>
        <dbReference type="ARBA" id="ARBA00023242"/>
    </source>
</evidence>
<keyword evidence="2" id="KW-0479">Metal-binding</keyword>
<dbReference type="Gene3D" id="3.30.160.60">
    <property type="entry name" value="Classic Zinc Finger"/>
    <property type="match status" value="2"/>
</dbReference>
<dbReference type="PROSITE" id="PS50157">
    <property type="entry name" value="ZINC_FINGER_C2H2_2"/>
    <property type="match status" value="2"/>
</dbReference>
<evidence type="ECO:0000313" key="12">
    <source>
        <dbReference type="Ensembl" id="ENSPMGP00000011876.1"/>
    </source>
</evidence>
<evidence type="ECO:0000256" key="1">
    <source>
        <dbReference type="ARBA" id="ARBA00004123"/>
    </source>
</evidence>
<evidence type="ECO:0000256" key="6">
    <source>
        <dbReference type="ARBA" id="ARBA00023015"/>
    </source>
</evidence>
<evidence type="ECO:0000256" key="5">
    <source>
        <dbReference type="ARBA" id="ARBA00022833"/>
    </source>
</evidence>
<evidence type="ECO:0000256" key="2">
    <source>
        <dbReference type="ARBA" id="ARBA00022723"/>
    </source>
</evidence>
<evidence type="ECO:0000256" key="3">
    <source>
        <dbReference type="ARBA" id="ARBA00022737"/>
    </source>
</evidence>
<reference evidence="12" key="2">
    <citation type="submission" date="2025-09" db="UniProtKB">
        <authorList>
            <consortium name="Ensembl"/>
        </authorList>
    </citation>
    <scope>IDENTIFICATION</scope>
</reference>
<accession>A0A3B4A5V4</accession>
<keyword evidence="8" id="KW-0804">Transcription</keyword>
<evidence type="ECO:0000256" key="8">
    <source>
        <dbReference type="ARBA" id="ARBA00023163"/>
    </source>
</evidence>
<proteinExistence type="predicted"/>
<dbReference type="SMART" id="SM00355">
    <property type="entry name" value="ZnF_C2H2"/>
    <property type="match status" value="2"/>
</dbReference>
<keyword evidence="9" id="KW-0539">Nucleus</keyword>
<dbReference type="AlphaFoldDB" id="A0A3B4A5V4"/>